<protein>
    <recommendedName>
        <fullName evidence="5">CENP-Q, a CENPA-CAD centromere complex subunit-domain-containing protein</fullName>
    </recommendedName>
</protein>
<dbReference type="HOGENOM" id="CLU_058654_0_0_1"/>
<feature type="compositionally biased region" description="Low complexity" evidence="2">
    <location>
        <begin position="64"/>
        <end position="76"/>
    </location>
</feature>
<feature type="coiled-coil region" evidence="1">
    <location>
        <begin position="199"/>
        <end position="240"/>
    </location>
</feature>
<name>A0A017SLQ9_ASPRC</name>
<dbReference type="Proteomes" id="UP000019804">
    <property type="component" value="Unassembled WGS sequence"/>
</dbReference>
<keyword evidence="1" id="KW-0175">Coiled coil</keyword>
<dbReference type="AlphaFoldDB" id="A0A017SLQ9"/>
<evidence type="ECO:0000256" key="2">
    <source>
        <dbReference type="SAM" id="MobiDB-lite"/>
    </source>
</evidence>
<evidence type="ECO:0008006" key="5">
    <source>
        <dbReference type="Google" id="ProtNLM"/>
    </source>
</evidence>
<organism evidence="3 4">
    <name type="scientific">Aspergillus ruber (strain CBS 135680)</name>
    <dbReference type="NCBI Taxonomy" id="1388766"/>
    <lineage>
        <taxon>Eukaryota</taxon>
        <taxon>Fungi</taxon>
        <taxon>Dikarya</taxon>
        <taxon>Ascomycota</taxon>
        <taxon>Pezizomycotina</taxon>
        <taxon>Eurotiomycetes</taxon>
        <taxon>Eurotiomycetidae</taxon>
        <taxon>Eurotiales</taxon>
        <taxon>Aspergillaceae</taxon>
        <taxon>Aspergillus</taxon>
        <taxon>Aspergillus subgen. Aspergillus</taxon>
    </lineage>
</organism>
<evidence type="ECO:0000256" key="1">
    <source>
        <dbReference type="SAM" id="Coils"/>
    </source>
</evidence>
<gene>
    <name evidence="3" type="ORF">EURHEDRAFT_375533</name>
</gene>
<feature type="compositionally biased region" description="Basic and acidic residues" evidence="2">
    <location>
        <begin position="79"/>
        <end position="92"/>
    </location>
</feature>
<evidence type="ECO:0000313" key="3">
    <source>
        <dbReference type="EMBL" id="EYE97711.1"/>
    </source>
</evidence>
<dbReference type="EMBL" id="KK088415">
    <property type="protein sequence ID" value="EYE97711.1"/>
    <property type="molecule type" value="Genomic_DNA"/>
</dbReference>
<reference evidence="4" key="1">
    <citation type="journal article" date="2014" name="Nat. Commun.">
        <title>Genomic adaptations of the halophilic Dead Sea filamentous fungus Eurotium rubrum.</title>
        <authorList>
            <person name="Kis-Papo T."/>
            <person name="Weig A.R."/>
            <person name="Riley R."/>
            <person name="Persoh D."/>
            <person name="Salamov A."/>
            <person name="Sun H."/>
            <person name="Lipzen A."/>
            <person name="Wasser S.P."/>
            <person name="Rambold G."/>
            <person name="Grigoriev I.V."/>
            <person name="Nevo E."/>
        </authorList>
    </citation>
    <scope>NUCLEOTIDE SEQUENCE [LARGE SCALE GENOMIC DNA]</scope>
    <source>
        <strain evidence="4">CBS 135680</strain>
    </source>
</reference>
<dbReference type="STRING" id="1388766.A0A017SLQ9"/>
<dbReference type="GeneID" id="63693874"/>
<evidence type="ECO:0000313" key="4">
    <source>
        <dbReference type="Proteomes" id="UP000019804"/>
    </source>
</evidence>
<dbReference type="RefSeq" id="XP_040641399.1">
    <property type="nucleotide sequence ID" value="XM_040778750.1"/>
</dbReference>
<proteinExistence type="predicted"/>
<feature type="region of interest" description="Disordered" evidence="2">
    <location>
        <begin position="1"/>
        <end position="102"/>
    </location>
</feature>
<dbReference type="OrthoDB" id="2420947at2759"/>
<dbReference type="InterPro" id="IPR025212">
    <property type="entry name" value="CAD_CENP-Q"/>
</dbReference>
<accession>A0A017SLQ9</accession>
<sequence>MPPKRKRATDEASQAGDDHQTNTNTNRKNKKDKTTSTHDNPPQIPPKQKRARNYSGQDDDESDNNNTGTGTSTNKNNRTKNEKKTSTRDNKRYAYLKSHVRNVPERTIKSKWSTLPEPVQDKVRDMFRALERPVIVRHQNERKRIEAQAAVQAVVKNLGKRLPRMPFPPATKESSFEYEAALDEHRSLEANLATVTDSMGLLKAEIEKEEALLAKETKQLHDMEKNAKRAEMERKRQMKNEHPVLRHLDNLAETQGPKPAEFTLADTKDSEATFSELESDPEVQGLLKQLTGHLQSIQTNAAPLTGLKDAVKRSQTALSLLPMPED</sequence>
<keyword evidence="4" id="KW-1185">Reference proteome</keyword>
<dbReference type="Pfam" id="PF13094">
    <property type="entry name" value="CENP-Q"/>
    <property type="match status" value="1"/>
</dbReference>